<evidence type="ECO:0000256" key="1">
    <source>
        <dbReference type="SAM" id="MobiDB-lite"/>
    </source>
</evidence>
<accession>A0A0A8ZUK0</accession>
<dbReference type="EMBL" id="GBRH01256527">
    <property type="protein sequence ID" value="JAD41368.1"/>
    <property type="molecule type" value="Transcribed_RNA"/>
</dbReference>
<proteinExistence type="predicted"/>
<reference evidence="2" key="2">
    <citation type="journal article" date="2015" name="Data Brief">
        <title>Shoot transcriptome of the giant reed, Arundo donax.</title>
        <authorList>
            <person name="Barrero R.A."/>
            <person name="Guerrero F.D."/>
            <person name="Moolhuijzen P."/>
            <person name="Goolsby J.A."/>
            <person name="Tidwell J."/>
            <person name="Bellgard S.E."/>
            <person name="Bellgard M.I."/>
        </authorList>
    </citation>
    <scope>NUCLEOTIDE SEQUENCE</scope>
    <source>
        <tissue evidence="2">Shoot tissue taken approximately 20 cm above the soil surface</tissue>
    </source>
</reference>
<name>A0A0A8ZUK0_ARUDO</name>
<evidence type="ECO:0000313" key="2">
    <source>
        <dbReference type="EMBL" id="JAD41368.1"/>
    </source>
</evidence>
<reference evidence="2" key="1">
    <citation type="submission" date="2014-09" db="EMBL/GenBank/DDBJ databases">
        <authorList>
            <person name="Magalhaes I.L.F."/>
            <person name="Oliveira U."/>
            <person name="Santos F.R."/>
            <person name="Vidigal T.H.D.A."/>
            <person name="Brescovit A.D."/>
            <person name="Santos A.J."/>
        </authorList>
    </citation>
    <scope>NUCLEOTIDE SEQUENCE</scope>
    <source>
        <tissue evidence="2">Shoot tissue taken approximately 20 cm above the soil surface</tissue>
    </source>
</reference>
<sequence length="104" mass="11694">MDSPCHRLDGVGHPLSRPPHGSRGSVRPPPRRCRHPLELEAKSHGSIRAPCRRRCAPAWLTSWLAITLLQTMLQLVGACHRSSAPPPRYRRRSVSLSCPHQKVR</sequence>
<dbReference type="AlphaFoldDB" id="A0A0A8ZUK0"/>
<feature type="region of interest" description="Disordered" evidence="1">
    <location>
        <begin position="1"/>
        <end position="33"/>
    </location>
</feature>
<feature type="compositionally biased region" description="Basic and acidic residues" evidence="1">
    <location>
        <begin position="1"/>
        <end position="10"/>
    </location>
</feature>
<organism evidence="2">
    <name type="scientific">Arundo donax</name>
    <name type="common">Giant reed</name>
    <name type="synonym">Donax arundinaceus</name>
    <dbReference type="NCBI Taxonomy" id="35708"/>
    <lineage>
        <taxon>Eukaryota</taxon>
        <taxon>Viridiplantae</taxon>
        <taxon>Streptophyta</taxon>
        <taxon>Embryophyta</taxon>
        <taxon>Tracheophyta</taxon>
        <taxon>Spermatophyta</taxon>
        <taxon>Magnoliopsida</taxon>
        <taxon>Liliopsida</taxon>
        <taxon>Poales</taxon>
        <taxon>Poaceae</taxon>
        <taxon>PACMAD clade</taxon>
        <taxon>Arundinoideae</taxon>
        <taxon>Arundineae</taxon>
        <taxon>Arundo</taxon>
    </lineage>
</organism>
<feature type="region of interest" description="Disordered" evidence="1">
    <location>
        <begin position="81"/>
        <end position="104"/>
    </location>
</feature>
<protein>
    <submittedName>
        <fullName evidence="2">Uncharacterized protein</fullName>
    </submittedName>
</protein>